<reference evidence="2" key="1">
    <citation type="submission" date="2018-05" db="EMBL/GenBank/DDBJ databases">
        <authorList>
            <person name="Lanie J.A."/>
            <person name="Ng W.-L."/>
            <person name="Kazmierczak K.M."/>
            <person name="Andrzejewski T.M."/>
            <person name="Davidsen T.M."/>
            <person name="Wayne K.J."/>
            <person name="Tettelin H."/>
            <person name="Glass J.I."/>
            <person name="Rusch D."/>
            <person name="Podicherti R."/>
            <person name="Tsui H.-C.T."/>
            <person name="Winkler M.E."/>
        </authorList>
    </citation>
    <scope>NUCLEOTIDE SEQUENCE</scope>
</reference>
<proteinExistence type="predicted"/>
<gene>
    <name evidence="2" type="ORF">METZ01_LOCUS66143</name>
</gene>
<dbReference type="InterPro" id="IPR011893">
    <property type="entry name" value="Selenoprotein_Rdx-typ"/>
</dbReference>
<evidence type="ECO:0000256" key="1">
    <source>
        <dbReference type="ARBA" id="ARBA00023284"/>
    </source>
</evidence>
<sequence>MPKATSLAASLKEALGVEADVLVGDRGQFDVVANGALIFSKQTEERFPESDEIIDALRSLDVSTA</sequence>
<organism evidence="2">
    <name type="scientific">marine metagenome</name>
    <dbReference type="NCBI Taxonomy" id="408172"/>
    <lineage>
        <taxon>unclassified sequences</taxon>
        <taxon>metagenomes</taxon>
        <taxon>ecological metagenomes</taxon>
    </lineage>
</organism>
<dbReference type="AlphaFoldDB" id="A0A381TC27"/>
<protein>
    <recommendedName>
        <fullName evidence="3">Selenoprotein</fullName>
    </recommendedName>
</protein>
<dbReference type="Gene3D" id="3.40.30.10">
    <property type="entry name" value="Glutaredoxin"/>
    <property type="match status" value="1"/>
</dbReference>
<name>A0A381TC27_9ZZZZ</name>
<dbReference type="SUPFAM" id="SSF52833">
    <property type="entry name" value="Thioredoxin-like"/>
    <property type="match status" value="1"/>
</dbReference>
<evidence type="ECO:0000313" key="2">
    <source>
        <dbReference type="EMBL" id="SVA13289.1"/>
    </source>
</evidence>
<evidence type="ECO:0008006" key="3">
    <source>
        <dbReference type="Google" id="ProtNLM"/>
    </source>
</evidence>
<accession>A0A381TC27</accession>
<dbReference type="EMBL" id="UINC01004298">
    <property type="protein sequence ID" value="SVA13289.1"/>
    <property type="molecule type" value="Genomic_DNA"/>
</dbReference>
<dbReference type="Pfam" id="PF10262">
    <property type="entry name" value="Rdx"/>
    <property type="match status" value="1"/>
</dbReference>
<keyword evidence="1" id="KW-0676">Redox-active center</keyword>
<dbReference type="InterPro" id="IPR036249">
    <property type="entry name" value="Thioredoxin-like_sf"/>
</dbReference>